<dbReference type="AlphaFoldDB" id="A0A1Y6G513"/>
<dbReference type="GO" id="GO:0005886">
    <property type="term" value="C:plasma membrane"/>
    <property type="evidence" value="ECO:0007669"/>
    <property type="project" value="TreeGrafter"/>
</dbReference>
<evidence type="ECO:0000256" key="1">
    <source>
        <dbReference type="RuleBase" id="RU003651"/>
    </source>
</evidence>
<feature type="domain" description="AAA+ ATPase" evidence="2">
    <location>
        <begin position="250"/>
        <end position="393"/>
    </location>
</feature>
<dbReference type="Pfam" id="PF01434">
    <property type="entry name" value="Peptidase_M41"/>
    <property type="match status" value="1"/>
</dbReference>
<dbReference type="Gene3D" id="3.40.50.300">
    <property type="entry name" value="P-loop containing nucleotide triphosphate hydrolases"/>
    <property type="match status" value="1"/>
</dbReference>
<gene>
    <name evidence="3" type="ORF">SAMN06295905_2559</name>
</gene>
<organism evidence="3 4">
    <name type="scientific">Devosia lucknowensis</name>
    <dbReference type="NCBI Taxonomy" id="1096929"/>
    <lineage>
        <taxon>Bacteria</taxon>
        <taxon>Pseudomonadati</taxon>
        <taxon>Pseudomonadota</taxon>
        <taxon>Alphaproteobacteria</taxon>
        <taxon>Hyphomicrobiales</taxon>
        <taxon>Devosiaceae</taxon>
        <taxon>Devosia</taxon>
    </lineage>
</organism>
<dbReference type="SUPFAM" id="SSF140990">
    <property type="entry name" value="FtsH protease domain-like"/>
    <property type="match status" value="1"/>
</dbReference>
<dbReference type="PANTHER" id="PTHR23076:SF97">
    <property type="entry name" value="ATP-DEPENDENT ZINC METALLOPROTEASE YME1L1"/>
    <property type="match status" value="1"/>
</dbReference>
<keyword evidence="1" id="KW-0547">Nucleotide-binding</keyword>
<name>A0A1Y6G513_9HYPH</name>
<dbReference type="Gene3D" id="1.10.8.60">
    <property type="match status" value="1"/>
</dbReference>
<dbReference type="RefSeq" id="WP_086470970.1">
    <property type="nucleotide sequence ID" value="NZ_FXWK01000002.1"/>
</dbReference>
<dbReference type="GO" id="GO:0005524">
    <property type="term" value="F:ATP binding"/>
    <property type="evidence" value="ECO:0007669"/>
    <property type="project" value="UniProtKB-KW"/>
</dbReference>
<proteinExistence type="inferred from homology"/>
<dbReference type="InterPro" id="IPR000642">
    <property type="entry name" value="Peptidase_M41"/>
</dbReference>
<dbReference type="GO" id="GO:0006508">
    <property type="term" value="P:proteolysis"/>
    <property type="evidence" value="ECO:0007669"/>
    <property type="project" value="InterPro"/>
</dbReference>
<dbReference type="PANTHER" id="PTHR23076">
    <property type="entry name" value="METALLOPROTEASE M41 FTSH"/>
    <property type="match status" value="1"/>
</dbReference>
<dbReference type="Proteomes" id="UP000194474">
    <property type="component" value="Unassembled WGS sequence"/>
</dbReference>
<evidence type="ECO:0000259" key="2">
    <source>
        <dbReference type="SMART" id="SM00382"/>
    </source>
</evidence>
<dbReference type="InterPro" id="IPR003959">
    <property type="entry name" value="ATPase_AAA_core"/>
</dbReference>
<dbReference type="GO" id="GO:0016887">
    <property type="term" value="F:ATP hydrolysis activity"/>
    <property type="evidence" value="ECO:0007669"/>
    <property type="project" value="InterPro"/>
</dbReference>
<dbReference type="CDD" id="cd19481">
    <property type="entry name" value="RecA-like_protease"/>
    <property type="match status" value="1"/>
</dbReference>
<sequence>MTSRQNDFDPDDDFDEEASYLIEVTPKDQQFGLVAASNALPRLMIEQATTAGELGVFRKAPGIVAVVEAPGAAWVKPLLQAAKTMAHWDLHLSESAKQKAGADNSRDQAIHAVDRGHRILGVSQNPSGYLPEGLAGSADMTVKVNLPDDTVIRRTIRAATGRYPKTMPKDIARGLSYTDICLAIRKGSKPAECVTRLIAAGQAASRQDDDLSQVPPLASLYGYGEAMVWARGLVADLDAWRRGEIDFSALQRTVVLASEPGMGKSTFVRSLARAAGVPLVATSVSTWFSNSTGYLDGVIKQIDQVFLGAAANAPAIVFLDEIESIPDRAQLTARAAEWWMPVVGHMLLTLDSASSGVSSRLIVIGATNFPEKLDSALTRPGRLSRIIWIGRPDKAALAGILRQHLGDDLAGVDLSEVAALGWGASGADVTEWVKLARSVARKAERPMAIADLLAQVAPPEDRPDDLALRIAAHEAGHAVVLQVLGLSEVTAVSSIGAGPSGGRTVIGAMPDVMSREQVDGYVTFLLAGRCAEEVIVGSASSGSGGSTKSDLAHATNLLASAYASLGMGNELLYRGTPEEVGHMLAINDRLAKAVEAELQRLYADAKAIVTEYRAAVQAVALALIRERYIDGDRFREIFLRHSPGSRTIEMDGRDG</sequence>
<dbReference type="GO" id="GO:0004176">
    <property type="term" value="F:ATP-dependent peptidase activity"/>
    <property type="evidence" value="ECO:0007669"/>
    <property type="project" value="InterPro"/>
</dbReference>
<dbReference type="InterPro" id="IPR037219">
    <property type="entry name" value="Peptidase_M41-like"/>
</dbReference>
<keyword evidence="4" id="KW-1185">Reference proteome</keyword>
<dbReference type="InterPro" id="IPR027417">
    <property type="entry name" value="P-loop_NTPase"/>
</dbReference>
<protein>
    <submittedName>
        <fullName evidence="3">Peptidase family M41</fullName>
    </submittedName>
</protein>
<dbReference type="OrthoDB" id="9809379at2"/>
<dbReference type="InterPro" id="IPR003960">
    <property type="entry name" value="ATPase_AAA_CS"/>
</dbReference>
<accession>A0A1Y6G513</accession>
<evidence type="ECO:0000313" key="3">
    <source>
        <dbReference type="EMBL" id="SMQ85282.1"/>
    </source>
</evidence>
<dbReference type="GO" id="GO:0030163">
    <property type="term" value="P:protein catabolic process"/>
    <property type="evidence" value="ECO:0007669"/>
    <property type="project" value="TreeGrafter"/>
</dbReference>
<reference evidence="4" key="1">
    <citation type="submission" date="2017-04" db="EMBL/GenBank/DDBJ databases">
        <authorList>
            <person name="Varghese N."/>
            <person name="Submissions S."/>
        </authorList>
    </citation>
    <scope>NUCLEOTIDE SEQUENCE [LARGE SCALE GENOMIC DNA]</scope>
</reference>
<dbReference type="Gene3D" id="1.20.58.760">
    <property type="entry name" value="Peptidase M41"/>
    <property type="match status" value="1"/>
</dbReference>
<dbReference type="PROSITE" id="PS00674">
    <property type="entry name" value="AAA"/>
    <property type="match status" value="1"/>
</dbReference>
<dbReference type="InterPro" id="IPR003593">
    <property type="entry name" value="AAA+_ATPase"/>
</dbReference>
<dbReference type="SMART" id="SM00382">
    <property type="entry name" value="AAA"/>
    <property type="match status" value="1"/>
</dbReference>
<comment type="similarity">
    <text evidence="1">Belongs to the AAA ATPase family.</text>
</comment>
<keyword evidence="1" id="KW-0067">ATP-binding</keyword>
<dbReference type="SUPFAM" id="SSF52540">
    <property type="entry name" value="P-loop containing nucleoside triphosphate hydrolases"/>
    <property type="match status" value="1"/>
</dbReference>
<evidence type="ECO:0000313" key="4">
    <source>
        <dbReference type="Proteomes" id="UP000194474"/>
    </source>
</evidence>
<dbReference type="GO" id="GO:0004222">
    <property type="term" value="F:metalloendopeptidase activity"/>
    <property type="evidence" value="ECO:0007669"/>
    <property type="project" value="InterPro"/>
</dbReference>
<dbReference type="Pfam" id="PF00004">
    <property type="entry name" value="AAA"/>
    <property type="match status" value="1"/>
</dbReference>
<dbReference type="EMBL" id="FXWK01000002">
    <property type="protein sequence ID" value="SMQ85282.1"/>
    <property type="molecule type" value="Genomic_DNA"/>
</dbReference>